<dbReference type="GO" id="GO:0045338">
    <property type="term" value="P:farnesyl diphosphate metabolic process"/>
    <property type="evidence" value="ECO:0007669"/>
    <property type="project" value="InterPro"/>
</dbReference>
<evidence type="ECO:0000313" key="2">
    <source>
        <dbReference type="Proteomes" id="UP001190700"/>
    </source>
</evidence>
<sequence length="219" mass="22686">MGLLNDVMEHPEEFMPLLKLKMAANRAKKLPKDKALAFCYEILNNVSRSFAIVIQQLPDELRDAVCIFYLVLRALDTIEDDMSIPQAEKLPQLLNFYEKNTDRGYTSVASPPLHLRVAQLCTTLCLAYLPSSLPKTRGSQVHSGKTCYVGSSPGKTGGAGICSGKTGGAGICSGKTGGAGICSGKTGGAGICSDKTGGAGICSGKAGCAGICSGSTCGA</sequence>
<organism evidence="1 2">
    <name type="scientific">Cymbomonas tetramitiformis</name>
    <dbReference type="NCBI Taxonomy" id="36881"/>
    <lineage>
        <taxon>Eukaryota</taxon>
        <taxon>Viridiplantae</taxon>
        <taxon>Chlorophyta</taxon>
        <taxon>Pyramimonadophyceae</taxon>
        <taxon>Pyramimonadales</taxon>
        <taxon>Pyramimonadaceae</taxon>
        <taxon>Cymbomonas</taxon>
    </lineage>
</organism>
<dbReference type="EMBL" id="LGRX02027370">
    <property type="protein sequence ID" value="KAK3249392.1"/>
    <property type="molecule type" value="Genomic_DNA"/>
</dbReference>
<reference evidence="1 2" key="1">
    <citation type="journal article" date="2015" name="Genome Biol. Evol.">
        <title>Comparative Genomics of a Bacterivorous Green Alga Reveals Evolutionary Causalities and Consequences of Phago-Mixotrophic Mode of Nutrition.</title>
        <authorList>
            <person name="Burns J.A."/>
            <person name="Paasch A."/>
            <person name="Narechania A."/>
            <person name="Kim E."/>
        </authorList>
    </citation>
    <scope>NUCLEOTIDE SEQUENCE [LARGE SCALE GENOMIC DNA]</scope>
    <source>
        <strain evidence="1 2">PLY_AMNH</strain>
    </source>
</reference>
<dbReference type="Gene3D" id="1.10.600.10">
    <property type="entry name" value="Farnesyl Diphosphate Synthase"/>
    <property type="match status" value="1"/>
</dbReference>
<dbReference type="InterPro" id="IPR002060">
    <property type="entry name" value="Squ/phyt_synthse"/>
</dbReference>
<dbReference type="Pfam" id="PF00494">
    <property type="entry name" value="SQS_PSY"/>
    <property type="match status" value="1"/>
</dbReference>
<dbReference type="PANTHER" id="PTHR11626:SF2">
    <property type="entry name" value="SQUALENE SYNTHASE"/>
    <property type="match status" value="1"/>
</dbReference>
<gene>
    <name evidence="1" type="ORF">CYMTET_41176</name>
</gene>
<name>A0AAE0C6P1_9CHLO</name>
<dbReference type="Proteomes" id="UP001190700">
    <property type="component" value="Unassembled WGS sequence"/>
</dbReference>
<dbReference type="GO" id="GO:0005789">
    <property type="term" value="C:endoplasmic reticulum membrane"/>
    <property type="evidence" value="ECO:0007669"/>
    <property type="project" value="TreeGrafter"/>
</dbReference>
<comment type="caution">
    <text evidence="1">The sequence shown here is derived from an EMBL/GenBank/DDBJ whole genome shotgun (WGS) entry which is preliminary data.</text>
</comment>
<dbReference type="InterPro" id="IPR008949">
    <property type="entry name" value="Isoprenoid_synthase_dom_sf"/>
</dbReference>
<dbReference type="GO" id="GO:0051996">
    <property type="term" value="F:squalene synthase [NAD(P)H] activity"/>
    <property type="evidence" value="ECO:0007669"/>
    <property type="project" value="InterPro"/>
</dbReference>
<proteinExistence type="predicted"/>
<evidence type="ECO:0000313" key="1">
    <source>
        <dbReference type="EMBL" id="KAK3249392.1"/>
    </source>
</evidence>
<protein>
    <submittedName>
        <fullName evidence="1">Squalene synthetase-like protein</fullName>
    </submittedName>
</protein>
<dbReference type="SUPFAM" id="SSF48576">
    <property type="entry name" value="Terpenoid synthases"/>
    <property type="match status" value="1"/>
</dbReference>
<keyword evidence="2" id="KW-1185">Reference proteome</keyword>
<dbReference type="InterPro" id="IPR044844">
    <property type="entry name" value="Trans_IPPS_euk-type"/>
</dbReference>
<dbReference type="PANTHER" id="PTHR11626">
    <property type="entry name" value="FARNESYL-DIPHOSPHATE FARNESYLTRANSFERASE"/>
    <property type="match status" value="1"/>
</dbReference>
<accession>A0AAE0C6P1</accession>
<dbReference type="AlphaFoldDB" id="A0AAE0C6P1"/>